<keyword evidence="20" id="KW-1185">Reference proteome</keyword>
<dbReference type="GO" id="GO:0016995">
    <property type="term" value="F:cholesterol oxidase activity"/>
    <property type="evidence" value="ECO:0007669"/>
    <property type="project" value="UniProtKB-EC"/>
</dbReference>
<dbReference type="PANTHER" id="PTHR47470">
    <property type="entry name" value="CHOLESTEROL OXIDASE"/>
    <property type="match status" value="1"/>
</dbReference>
<dbReference type="InterPro" id="IPR003953">
    <property type="entry name" value="FAD-dep_OxRdtase_2_FAD-bd"/>
</dbReference>
<dbReference type="EC" id="1.1.3.6" evidence="13"/>
<evidence type="ECO:0000256" key="1">
    <source>
        <dbReference type="ARBA" id="ARBA00001974"/>
    </source>
</evidence>
<keyword evidence="8" id="KW-1207">Sterol metabolism</keyword>
<name>A0A1H1YBN6_MUCMA</name>
<dbReference type="Pfam" id="PF00890">
    <property type="entry name" value="FAD_binding_2"/>
    <property type="match status" value="1"/>
</dbReference>
<keyword evidence="4" id="KW-0285">Flavoprotein</keyword>
<keyword evidence="6" id="KW-0560">Oxidoreductase</keyword>
<feature type="domain" description="Glucose-methanol-choline oxidoreductase C-terminal" evidence="18">
    <location>
        <begin position="485"/>
        <end position="547"/>
    </location>
</feature>
<dbReference type="InterPro" id="IPR052542">
    <property type="entry name" value="Cholesterol_Oxidase"/>
</dbReference>
<evidence type="ECO:0000256" key="15">
    <source>
        <dbReference type="ARBA" id="ARBA00049778"/>
    </source>
</evidence>
<evidence type="ECO:0000256" key="3">
    <source>
        <dbReference type="ARBA" id="ARBA00022548"/>
    </source>
</evidence>
<dbReference type="GO" id="GO:0004769">
    <property type="term" value="F:steroid Delta-isomerase activity"/>
    <property type="evidence" value="ECO:0007669"/>
    <property type="project" value="UniProtKB-EC"/>
</dbReference>
<evidence type="ECO:0000256" key="7">
    <source>
        <dbReference type="ARBA" id="ARBA00023098"/>
    </source>
</evidence>
<feature type="domain" description="FAD-dependent oxidoreductase 2 FAD-binding" evidence="17">
    <location>
        <begin position="16"/>
        <end position="49"/>
    </location>
</feature>
<dbReference type="OrthoDB" id="1154541at2"/>
<evidence type="ECO:0000256" key="12">
    <source>
        <dbReference type="ARBA" id="ARBA00049645"/>
    </source>
</evidence>
<dbReference type="RefSeq" id="WP_091373530.1">
    <property type="nucleotide sequence ID" value="NZ_LT629740.1"/>
</dbReference>
<dbReference type="InterPro" id="IPR007867">
    <property type="entry name" value="GMC_OxRtase_C"/>
</dbReference>
<evidence type="ECO:0000259" key="16">
    <source>
        <dbReference type="Pfam" id="PF00732"/>
    </source>
</evidence>
<dbReference type="GO" id="GO:0008203">
    <property type="term" value="P:cholesterol metabolic process"/>
    <property type="evidence" value="ECO:0007669"/>
    <property type="project" value="UniProtKB-KW"/>
</dbReference>
<evidence type="ECO:0000256" key="6">
    <source>
        <dbReference type="ARBA" id="ARBA00023002"/>
    </source>
</evidence>
<comment type="cofactor">
    <cofactor evidence="1">
        <name>FAD</name>
        <dbReference type="ChEBI" id="CHEBI:57692"/>
    </cofactor>
</comment>
<evidence type="ECO:0000313" key="20">
    <source>
        <dbReference type="Proteomes" id="UP000199679"/>
    </source>
</evidence>
<evidence type="ECO:0000259" key="17">
    <source>
        <dbReference type="Pfam" id="PF00890"/>
    </source>
</evidence>
<accession>A0A1H1YBN6</accession>
<dbReference type="STRING" id="652787.SAMN05216490_2687"/>
<dbReference type="PANTHER" id="PTHR47470:SF1">
    <property type="entry name" value="FAD-DEPENDENT OXIDOREDUCTASE 2 FAD BINDING DOMAIN-CONTAINING PROTEIN"/>
    <property type="match status" value="1"/>
</dbReference>
<evidence type="ECO:0000256" key="4">
    <source>
        <dbReference type="ARBA" id="ARBA00022630"/>
    </source>
</evidence>
<dbReference type="InterPro" id="IPR000172">
    <property type="entry name" value="GMC_OxRdtase_N"/>
</dbReference>
<organism evidence="19 20">
    <name type="scientific">Mucilaginibacter mallensis</name>
    <dbReference type="NCBI Taxonomy" id="652787"/>
    <lineage>
        <taxon>Bacteria</taxon>
        <taxon>Pseudomonadati</taxon>
        <taxon>Bacteroidota</taxon>
        <taxon>Sphingobacteriia</taxon>
        <taxon>Sphingobacteriales</taxon>
        <taxon>Sphingobacteriaceae</taxon>
        <taxon>Mucilaginibacter</taxon>
    </lineage>
</organism>
<evidence type="ECO:0000256" key="14">
    <source>
        <dbReference type="ARBA" id="ARBA00049744"/>
    </source>
</evidence>
<keyword evidence="3" id="KW-0153">Cholesterol metabolism</keyword>
<keyword evidence="5" id="KW-0274">FAD</keyword>
<dbReference type="EMBL" id="LT629740">
    <property type="protein sequence ID" value="SDT18837.1"/>
    <property type="molecule type" value="Genomic_DNA"/>
</dbReference>
<dbReference type="AlphaFoldDB" id="A0A1H1YBN6"/>
<evidence type="ECO:0000259" key="18">
    <source>
        <dbReference type="Pfam" id="PF05199"/>
    </source>
</evidence>
<dbReference type="Pfam" id="PF00732">
    <property type="entry name" value="GMC_oxred_N"/>
    <property type="match status" value="1"/>
</dbReference>
<proteinExistence type="inferred from homology"/>
<dbReference type="EC" id="5.3.3.1" evidence="11"/>
<comment type="pathway">
    <text evidence="12">Steroid metabolism; cholesterol degradation.</text>
</comment>
<evidence type="ECO:0000256" key="8">
    <source>
        <dbReference type="ARBA" id="ARBA00023166"/>
    </source>
</evidence>
<reference evidence="19 20" key="1">
    <citation type="submission" date="2016-10" db="EMBL/GenBank/DDBJ databases">
        <authorList>
            <person name="de Groot N.N."/>
        </authorList>
    </citation>
    <scope>NUCLEOTIDE SEQUENCE [LARGE SCALE GENOMIC DNA]</scope>
    <source>
        <strain evidence="19 20">MP1X4</strain>
    </source>
</reference>
<evidence type="ECO:0000256" key="13">
    <source>
        <dbReference type="ARBA" id="ARBA00049723"/>
    </source>
</evidence>
<dbReference type="SUPFAM" id="SSF51905">
    <property type="entry name" value="FAD/NAD(P)-binding domain"/>
    <property type="match status" value="1"/>
</dbReference>
<dbReference type="GO" id="GO:0050660">
    <property type="term" value="F:flavin adenine dinucleotide binding"/>
    <property type="evidence" value="ECO:0007669"/>
    <property type="project" value="InterPro"/>
</dbReference>
<gene>
    <name evidence="19" type="ORF">SAMN05216490_2687</name>
</gene>
<sequence length="777" mass="84886">MRKLSKSITDLKPFYDVVIIGSGYGGSIAASRFSRAGLKVCLLEKGKEFQPGEYPVTLMEAEGEMQLNTDISKADKNGLYDIHVGQGISVFKGCGLGGTSQVNAGVVIKPEDRVFLDDRWPSAIRNDMASLQDGYNKAWDMLKPSAYPANTPGYPELAKSKAMQISAEKMNQPFYYTDINVSFKTGINHVGVQQNQCVNCGDCVTGCNHFAKNTLIMNYLPDAVNNGAEIFCNINVDHVEQSANNWITYFDVFGNDRDKFKAPLMFVRSANVIIAGGALGSTEILLRSKQNGLSVSSKLGDHFTGNGDVLGFAYNCEEPINGMGLGTLWNDDKYEPVGPCITSVIDMRNQPVLDDGMTFEEGSVPAPIVSMLNLALMSLSATIGHNTTGVFSNWLRDCGEEAKSLISGPYHGATSHTQTYLIMTHDDCSGVMSLNNGYFSINWPGVGKEAIFQKVSQAMTDATEALGGVFIKDLVWEKALDYELVTVHPLGGCSMAEDATQGVTNDIGNVFSGTDGQATHAGLYVLDGSIIPLPLGTNPLFTISAVAERACNIIIKNMGLETTYDFPPVVSNLTIPAPAVQFTETMKGFFSVGEKDDFEVGYTAGEQHCSPILFTLTIQTESMDIFVADPEHKGYMSGTVVAPALSDKPLTVSDGLFNLFVKDADNPEHLKMKYNMTLNTHDGKQFYFYGYKKVDGNSPFDLWNDTTVLYTTVYEDEAKNNVLGKGILKIAAQDFATQMTTMKTVNTSSMMESLKAMEPFSKFFSEELIDTYFKKFF</sequence>
<evidence type="ECO:0000256" key="2">
    <source>
        <dbReference type="ARBA" id="ARBA00010790"/>
    </source>
</evidence>
<dbReference type="Pfam" id="PF05199">
    <property type="entry name" value="GMC_oxred_C"/>
    <property type="match status" value="1"/>
</dbReference>
<evidence type="ECO:0000256" key="10">
    <source>
        <dbReference type="ARBA" id="ARBA00023235"/>
    </source>
</evidence>
<keyword evidence="9" id="KW-0753">Steroid metabolism</keyword>
<dbReference type="Proteomes" id="UP000199679">
    <property type="component" value="Chromosome I"/>
</dbReference>
<dbReference type="Gene3D" id="3.50.50.60">
    <property type="entry name" value="FAD/NAD(P)-binding domain"/>
    <property type="match status" value="3"/>
</dbReference>
<keyword evidence="10" id="KW-0413">Isomerase</keyword>
<keyword evidence="7" id="KW-0443">Lipid metabolism</keyword>
<protein>
    <recommendedName>
        <fullName evidence="14">Cholesterol oxidase</fullName>
        <ecNumber evidence="13">1.1.3.6</ecNumber>
        <ecNumber evidence="11">5.3.3.1</ecNumber>
    </recommendedName>
    <alternativeName>
        <fullName evidence="15">Cholesterol isomerase</fullName>
    </alternativeName>
</protein>
<feature type="domain" description="Glucose-methanol-choline oxidoreductase N-terminal" evidence="16">
    <location>
        <begin position="85"/>
        <end position="302"/>
    </location>
</feature>
<evidence type="ECO:0000256" key="9">
    <source>
        <dbReference type="ARBA" id="ARBA00023221"/>
    </source>
</evidence>
<evidence type="ECO:0000313" key="19">
    <source>
        <dbReference type="EMBL" id="SDT18837.1"/>
    </source>
</evidence>
<comment type="similarity">
    <text evidence="2">Belongs to the GMC oxidoreductase family.</text>
</comment>
<dbReference type="InterPro" id="IPR036188">
    <property type="entry name" value="FAD/NAD-bd_sf"/>
</dbReference>
<evidence type="ECO:0000256" key="5">
    <source>
        <dbReference type="ARBA" id="ARBA00022827"/>
    </source>
</evidence>
<evidence type="ECO:0000256" key="11">
    <source>
        <dbReference type="ARBA" id="ARBA00038856"/>
    </source>
</evidence>